<dbReference type="SUPFAM" id="SSF143631">
    <property type="entry name" value="ApbE-like"/>
    <property type="match status" value="1"/>
</dbReference>
<dbReference type="PANTHER" id="PTHR30040">
    <property type="entry name" value="THIAMINE BIOSYNTHESIS LIPOPROTEIN APBE"/>
    <property type="match status" value="1"/>
</dbReference>
<proteinExistence type="predicted"/>
<name>A0ABT8B1B4_9NEIS</name>
<keyword evidence="7" id="KW-0274">FAD</keyword>
<dbReference type="Gene3D" id="3.10.520.10">
    <property type="entry name" value="ApbE-like domains"/>
    <property type="match status" value="1"/>
</dbReference>
<dbReference type="InterPro" id="IPR003374">
    <property type="entry name" value="ApbE-like_sf"/>
</dbReference>
<keyword evidence="13" id="KW-1185">Reference proteome</keyword>
<evidence type="ECO:0000256" key="5">
    <source>
        <dbReference type="ARBA" id="ARBA00022679"/>
    </source>
</evidence>
<evidence type="ECO:0000313" key="12">
    <source>
        <dbReference type="EMBL" id="MDN3575308.1"/>
    </source>
</evidence>
<evidence type="ECO:0000256" key="7">
    <source>
        <dbReference type="ARBA" id="ARBA00022827"/>
    </source>
</evidence>
<comment type="cofactor">
    <cofactor evidence="1">
        <name>Mg(2+)</name>
        <dbReference type="ChEBI" id="CHEBI:18420"/>
    </cofactor>
</comment>
<evidence type="ECO:0000256" key="2">
    <source>
        <dbReference type="ARBA" id="ARBA00011955"/>
    </source>
</evidence>
<sequence length="525" mass="56246">MQRTPWPLRLSLGSKLLAAAGLLLPQASQAASLPAMPAATPATASQTQVAPHWRFHRDHVLGTSLDLITVGGNEATGREALAVAQAEIDRLDRVLSRYRADSELAALNQCDQMQVSEALYEVVAACEQWRTRTQGAFSARLGVALALWQDAGFSGKLDTDAIVRAVAAAEAAEVKLNPTSRTITRPADVVFAPDALAKGYIIDRALQAVRNQVEGLDGLLIDIGGDIRSWGRAPQASGWQLGVAQANQPQDNAPLVATLQLGSKAVATSGRGQRDIEINGMAHAHIVSPQTGAAITEVSSVTVVADRAADADALSTAFAVMPAAQSLALADRLPGVATLLQLADGSQLQSAAWQGMSEARSSLAPRFIHTADAATAPWPAGFTAIIDYEVPKIEAENYKAPFVAIWITDQNRAIVRNLTHLGNQEKWIDSNYVWWRRYGRKIEKLDTVTKPTRKPGKYSLAWDGTDEAGRKVGQGKYLVHIEAAREHGGHTYQTFEIELGSKPLSLPQAAKDELGGVVLRYGKSA</sequence>
<dbReference type="PANTHER" id="PTHR30040:SF2">
    <property type="entry name" value="FAD:PROTEIN FMN TRANSFERASE"/>
    <property type="match status" value="1"/>
</dbReference>
<feature type="signal peptide" evidence="11">
    <location>
        <begin position="1"/>
        <end position="30"/>
    </location>
</feature>
<dbReference type="Gene3D" id="2.60.40.4070">
    <property type="match status" value="1"/>
</dbReference>
<evidence type="ECO:0000256" key="9">
    <source>
        <dbReference type="ARBA" id="ARBA00031306"/>
    </source>
</evidence>
<evidence type="ECO:0000256" key="11">
    <source>
        <dbReference type="SAM" id="SignalP"/>
    </source>
</evidence>
<keyword evidence="11" id="KW-0732">Signal</keyword>
<evidence type="ECO:0000313" key="13">
    <source>
        <dbReference type="Proteomes" id="UP001180081"/>
    </source>
</evidence>
<evidence type="ECO:0000256" key="8">
    <source>
        <dbReference type="ARBA" id="ARBA00022842"/>
    </source>
</evidence>
<dbReference type="InterPro" id="IPR014469">
    <property type="entry name" value="DUF2271"/>
</dbReference>
<dbReference type="Pfam" id="PF02424">
    <property type="entry name" value="ApbE"/>
    <property type="match status" value="1"/>
</dbReference>
<gene>
    <name evidence="12" type="ORF">QWZ03_00795</name>
</gene>
<dbReference type="RefSeq" id="WP_290330982.1">
    <property type="nucleotide sequence ID" value="NZ_JAUFPU010000001.1"/>
</dbReference>
<comment type="caution">
    <text evidence="12">The sequence shown here is derived from an EMBL/GenBank/DDBJ whole genome shotgun (WGS) entry which is preliminary data.</text>
</comment>
<keyword evidence="5" id="KW-0808">Transferase</keyword>
<dbReference type="InterPro" id="IPR024932">
    <property type="entry name" value="ApbE"/>
</dbReference>
<evidence type="ECO:0000256" key="1">
    <source>
        <dbReference type="ARBA" id="ARBA00001946"/>
    </source>
</evidence>
<accession>A0ABT8B1B4</accession>
<protein>
    <recommendedName>
        <fullName evidence="3">FAD:protein FMN transferase</fullName>
        <ecNumber evidence="2">2.7.1.180</ecNumber>
    </recommendedName>
    <alternativeName>
        <fullName evidence="9">Flavin transferase</fullName>
    </alternativeName>
</protein>
<organism evidence="12 13">
    <name type="scientific">Chitinimonas viridis</name>
    <dbReference type="NCBI Taxonomy" id="664880"/>
    <lineage>
        <taxon>Bacteria</taxon>
        <taxon>Pseudomonadati</taxon>
        <taxon>Pseudomonadota</taxon>
        <taxon>Betaproteobacteria</taxon>
        <taxon>Neisseriales</taxon>
        <taxon>Chitinibacteraceae</taxon>
        <taxon>Chitinimonas</taxon>
    </lineage>
</organism>
<comment type="catalytic activity">
    <reaction evidence="10">
        <text>L-threonyl-[protein] + FAD = FMN-L-threonyl-[protein] + AMP + H(+)</text>
        <dbReference type="Rhea" id="RHEA:36847"/>
        <dbReference type="Rhea" id="RHEA-COMP:11060"/>
        <dbReference type="Rhea" id="RHEA-COMP:11061"/>
        <dbReference type="ChEBI" id="CHEBI:15378"/>
        <dbReference type="ChEBI" id="CHEBI:30013"/>
        <dbReference type="ChEBI" id="CHEBI:57692"/>
        <dbReference type="ChEBI" id="CHEBI:74257"/>
        <dbReference type="ChEBI" id="CHEBI:456215"/>
        <dbReference type="EC" id="2.7.1.180"/>
    </reaction>
</comment>
<reference evidence="12" key="1">
    <citation type="journal article" date="2014" name="Int. J. Syst. Evol. Microbiol.">
        <title>Complete genome of a new Firmicutes species belonging to the dominant human colonic microbiota ('Ruminococcus bicirculans') reveals two chromosomes and a selective capacity to utilize plant glucans.</title>
        <authorList>
            <consortium name="NISC Comparative Sequencing Program"/>
            <person name="Wegmann U."/>
            <person name="Louis P."/>
            <person name="Goesmann A."/>
            <person name="Henrissat B."/>
            <person name="Duncan S.H."/>
            <person name="Flint H.J."/>
        </authorList>
    </citation>
    <scope>NUCLEOTIDE SEQUENCE</scope>
    <source>
        <strain evidence="12">CECT 7703</strain>
    </source>
</reference>
<evidence type="ECO:0000256" key="6">
    <source>
        <dbReference type="ARBA" id="ARBA00022723"/>
    </source>
</evidence>
<keyword evidence="4" id="KW-0285">Flavoprotein</keyword>
<evidence type="ECO:0000256" key="4">
    <source>
        <dbReference type="ARBA" id="ARBA00022630"/>
    </source>
</evidence>
<keyword evidence="6" id="KW-0479">Metal-binding</keyword>
<evidence type="ECO:0000256" key="10">
    <source>
        <dbReference type="ARBA" id="ARBA00048540"/>
    </source>
</evidence>
<feature type="chain" id="PRO_5045214785" description="FAD:protein FMN transferase" evidence="11">
    <location>
        <begin position="31"/>
        <end position="525"/>
    </location>
</feature>
<dbReference type="Proteomes" id="UP001180081">
    <property type="component" value="Unassembled WGS sequence"/>
</dbReference>
<keyword evidence="8" id="KW-0460">Magnesium</keyword>
<evidence type="ECO:0000256" key="3">
    <source>
        <dbReference type="ARBA" id="ARBA00016337"/>
    </source>
</evidence>
<reference evidence="12" key="2">
    <citation type="submission" date="2023-06" db="EMBL/GenBank/DDBJ databases">
        <authorList>
            <person name="Lucena T."/>
            <person name="Sun Q."/>
        </authorList>
    </citation>
    <scope>NUCLEOTIDE SEQUENCE</scope>
    <source>
        <strain evidence="12">CECT 7703</strain>
    </source>
</reference>
<dbReference type="Pfam" id="PF10029">
    <property type="entry name" value="DUF2271"/>
    <property type="match status" value="1"/>
</dbReference>
<dbReference type="EC" id="2.7.1.180" evidence="2"/>
<dbReference type="EMBL" id="JAUFPU010000001">
    <property type="protein sequence ID" value="MDN3575308.1"/>
    <property type="molecule type" value="Genomic_DNA"/>
</dbReference>